<dbReference type="GO" id="GO:0050660">
    <property type="term" value="F:flavin adenine dinucleotide binding"/>
    <property type="evidence" value="ECO:0007669"/>
    <property type="project" value="InterPro"/>
</dbReference>
<keyword evidence="3" id="KW-0677">Repeat</keyword>
<dbReference type="PANTHER" id="PTHR22777:SF17">
    <property type="entry name" value="UPF0053 PROTEIN SLL0260"/>
    <property type="match status" value="1"/>
</dbReference>
<keyword evidence="5 7" id="KW-0129">CBS domain</keyword>
<evidence type="ECO:0000256" key="3">
    <source>
        <dbReference type="ARBA" id="ARBA00022737"/>
    </source>
</evidence>
<dbReference type="InterPro" id="IPR046342">
    <property type="entry name" value="CBS_dom_sf"/>
</dbReference>
<feature type="transmembrane region" description="Helical" evidence="9">
    <location>
        <begin position="62"/>
        <end position="85"/>
    </location>
</feature>
<dbReference type="PANTHER" id="PTHR22777">
    <property type="entry name" value="HEMOLYSIN-RELATED"/>
    <property type="match status" value="1"/>
</dbReference>
<evidence type="ECO:0000256" key="9">
    <source>
        <dbReference type="SAM" id="Phobius"/>
    </source>
</evidence>
<evidence type="ECO:0000313" key="12">
    <source>
        <dbReference type="EMBL" id="ETN93831.1"/>
    </source>
</evidence>
<feature type="transmembrane region" description="Helical" evidence="9">
    <location>
        <begin position="6"/>
        <end position="27"/>
    </location>
</feature>
<dbReference type="SUPFAM" id="SSF56176">
    <property type="entry name" value="FAD-binding/transporter-associated domain-like"/>
    <property type="match status" value="1"/>
</dbReference>
<sequence>MGSTVVIIIVSLLFSAFFSGMEIAYVNSNKIHIEIEKLQGGFLSKILTKLTKRPSKFITTMLVGNNIALVVYAFYMGSLLVYWLYPEYVGSDAVPARIIVVQALLATLILLITAEFLPKALFQIYSNTLLKVLAVPAYLFYKLFSVIAEIVIWISEFILRVFFKVEGNTESIAFSKVELGDYITEQMEQVDEDEDVDSEIQIFQNALEFSDHKARDIMIPRTEICAAELHELPKNLVNKFVETGYSKILVYKDTIDDIIGYVHSFELFKKPRTIKSVMLPVEFVPETMPISDILGVLTKRRKSIAVVLDEYGGTSGILTVEDIVEELFGEIEDEHDTIELFEEKINDKEYNFSARLEVSYVNETYKLELPESEHYDTIGGLIVNQIGEIPEKGEKIKIDNFQFKVLQATNTKIELLHLKVLEDD</sequence>
<dbReference type="PROSITE" id="PS51846">
    <property type="entry name" value="CNNM"/>
    <property type="match status" value="1"/>
</dbReference>
<evidence type="ECO:0000256" key="4">
    <source>
        <dbReference type="ARBA" id="ARBA00022989"/>
    </source>
</evidence>
<gene>
    <name evidence="12" type="ORF">P278_32410</name>
</gene>
<dbReference type="Pfam" id="PF01595">
    <property type="entry name" value="CNNM"/>
    <property type="match status" value="1"/>
</dbReference>
<dbReference type="SUPFAM" id="SSF54631">
    <property type="entry name" value="CBS-domain pair"/>
    <property type="match status" value="1"/>
</dbReference>
<name>W2UK63_9FLAO</name>
<dbReference type="eggNOG" id="COG1253">
    <property type="taxonomic scope" value="Bacteria"/>
</dbReference>
<reference evidence="13" key="1">
    <citation type="submission" date="2013-11" db="EMBL/GenBank/DDBJ databases">
        <title>Draft genome sequence from a member of Zhouia, isolated tidal flat.</title>
        <authorList>
            <person name="Jin H."/>
            <person name="Jeon C.O."/>
        </authorList>
    </citation>
    <scope>NUCLEOTIDE SEQUENCE [LARGE SCALE GENOMIC DNA]</scope>
    <source>
        <strain evidence="13">AD3</strain>
    </source>
</reference>
<evidence type="ECO:0000313" key="13">
    <source>
        <dbReference type="Proteomes" id="UP000018850"/>
    </source>
</evidence>
<organism evidence="12 13">
    <name type="scientific">Zhouia amylolytica AD3</name>
    <dbReference type="NCBI Taxonomy" id="1286632"/>
    <lineage>
        <taxon>Bacteria</taxon>
        <taxon>Pseudomonadati</taxon>
        <taxon>Bacteroidota</taxon>
        <taxon>Flavobacteriia</taxon>
        <taxon>Flavobacteriales</taxon>
        <taxon>Flavobacteriaceae</taxon>
        <taxon>Zhouia</taxon>
    </lineage>
</organism>
<feature type="domain" description="CNNM transmembrane" evidence="11">
    <location>
        <begin position="1"/>
        <end position="194"/>
    </location>
</feature>
<keyword evidence="6 8" id="KW-0472">Membrane</keyword>
<evidence type="ECO:0000256" key="5">
    <source>
        <dbReference type="ARBA" id="ARBA00023122"/>
    </source>
</evidence>
<dbReference type="Proteomes" id="UP000018850">
    <property type="component" value="Unassembled WGS sequence"/>
</dbReference>
<dbReference type="InterPro" id="IPR002550">
    <property type="entry name" value="CNNM"/>
</dbReference>
<keyword evidence="2 8" id="KW-0812">Transmembrane</keyword>
<keyword evidence="4 8" id="KW-1133">Transmembrane helix</keyword>
<evidence type="ECO:0000256" key="2">
    <source>
        <dbReference type="ARBA" id="ARBA00022692"/>
    </source>
</evidence>
<evidence type="ECO:0000256" key="1">
    <source>
        <dbReference type="ARBA" id="ARBA00004141"/>
    </source>
</evidence>
<accession>W2UK63</accession>
<dbReference type="AlphaFoldDB" id="W2UK63"/>
<comment type="subcellular location">
    <subcellularLocation>
        <location evidence="1">Membrane</location>
        <topology evidence="1">Multi-pass membrane protein</topology>
    </subcellularLocation>
</comment>
<reference evidence="12 13" key="2">
    <citation type="journal article" date="2016" name="Genome Announc.">
        <title>Draft Genome Sequence of Zhouia amylolytica AD3, Isolated from Tidal Flat Sediment.</title>
        <authorList>
            <person name="Jia B."/>
            <person name="Jin H.M."/>
            <person name="Lee H.J."/>
            <person name="Jeon C.O."/>
        </authorList>
    </citation>
    <scope>NUCLEOTIDE SEQUENCE [LARGE SCALE GENOMIC DNA]</scope>
    <source>
        <strain evidence="12 13">AD3</strain>
    </source>
</reference>
<dbReference type="Gene3D" id="3.30.465.10">
    <property type="match status" value="1"/>
</dbReference>
<feature type="domain" description="CBS" evidence="10">
    <location>
        <begin position="277"/>
        <end position="334"/>
    </location>
</feature>
<dbReference type="InterPro" id="IPR036318">
    <property type="entry name" value="FAD-bd_PCMH-like_sf"/>
</dbReference>
<dbReference type="InterPro" id="IPR000644">
    <property type="entry name" value="CBS_dom"/>
</dbReference>
<comment type="caution">
    <text evidence="12">The sequence shown here is derived from an EMBL/GenBank/DDBJ whole genome shotgun (WGS) entry which is preliminary data.</text>
</comment>
<dbReference type="InterPro" id="IPR044751">
    <property type="entry name" value="Ion_transp-like_CBS"/>
</dbReference>
<feature type="transmembrane region" description="Helical" evidence="9">
    <location>
        <begin position="129"/>
        <end position="154"/>
    </location>
</feature>
<dbReference type="RefSeq" id="WP_038268894.1">
    <property type="nucleotide sequence ID" value="NZ_AYXY01000031.1"/>
</dbReference>
<evidence type="ECO:0000256" key="7">
    <source>
        <dbReference type="PROSITE-ProRule" id="PRU00703"/>
    </source>
</evidence>
<dbReference type="GO" id="GO:0005886">
    <property type="term" value="C:plasma membrane"/>
    <property type="evidence" value="ECO:0007669"/>
    <property type="project" value="TreeGrafter"/>
</dbReference>
<dbReference type="Pfam" id="PF03471">
    <property type="entry name" value="CorC_HlyC"/>
    <property type="match status" value="1"/>
</dbReference>
<evidence type="ECO:0000259" key="10">
    <source>
        <dbReference type="PROSITE" id="PS51371"/>
    </source>
</evidence>
<dbReference type="Pfam" id="PF00571">
    <property type="entry name" value="CBS"/>
    <property type="match status" value="1"/>
</dbReference>
<dbReference type="STRING" id="376730.SAMN04487906_0086"/>
<dbReference type="SMART" id="SM01091">
    <property type="entry name" value="CorC_HlyC"/>
    <property type="match status" value="1"/>
</dbReference>
<keyword evidence="13" id="KW-1185">Reference proteome</keyword>
<proteinExistence type="predicted"/>
<evidence type="ECO:0000259" key="11">
    <source>
        <dbReference type="PROSITE" id="PS51846"/>
    </source>
</evidence>
<dbReference type="CDD" id="cd04590">
    <property type="entry name" value="CBS_pair_CorC_HlyC_assoc"/>
    <property type="match status" value="1"/>
</dbReference>
<evidence type="ECO:0000256" key="6">
    <source>
        <dbReference type="ARBA" id="ARBA00023136"/>
    </source>
</evidence>
<dbReference type="PROSITE" id="PS51371">
    <property type="entry name" value="CBS"/>
    <property type="match status" value="1"/>
</dbReference>
<dbReference type="InterPro" id="IPR005170">
    <property type="entry name" value="Transptr-assoc_dom"/>
</dbReference>
<dbReference type="Gene3D" id="3.10.580.10">
    <property type="entry name" value="CBS-domain"/>
    <property type="match status" value="1"/>
</dbReference>
<evidence type="ECO:0000256" key="8">
    <source>
        <dbReference type="PROSITE-ProRule" id="PRU01193"/>
    </source>
</evidence>
<dbReference type="EMBL" id="AYXY01000031">
    <property type="protein sequence ID" value="ETN93831.1"/>
    <property type="molecule type" value="Genomic_DNA"/>
</dbReference>
<dbReference type="InterPro" id="IPR016169">
    <property type="entry name" value="FAD-bd_PCMH_sub2"/>
</dbReference>
<protein>
    <submittedName>
        <fullName evidence="12">CBS domain-containing protein</fullName>
    </submittedName>
</protein>
<dbReference type="PATRIC" id="fig|1286632.3.peg.3233"/>
<feature type="transmembrane region" description="Helical" evidence="9">
    <location>
        <begin position="97"/>
        <end position="117"/>
    </location>
</feature>